<dbReference type="Gene3D" id="4.10.860.20">
    <property type="entry name" value="Rabenosyn, Rab binding domain"/>
    <property type="match status" value="1"/>
</dbReference>
<comment type="caution">
    <text evidence="9">The sequence shown here is derived from an EMBL/GenBank/DDBJ whole genome shotgun (WGS) entry which is preliminary data.</text>
</comment>
<evidence type="ECO:0000256" key="1">
    <source>
        <dbReference type="ARBA" id="ARBA00001961"/>
    </source>
</evidence>
<evidence type="ECO:0000256" key="4">
    <source>
        <dbReference type="ARBA" id="ARBA00022964"/>
    </source>
</evidence>
<organism evidence="9 10">
    <name type="scientific">Parachitinimonas caeni</name>
    <dbReference type="NCBI Taxonomy" id="3031301"/>
    <lineage>
        <taxon>Bacteria</taxon>
        <taxon>Pseudomonadati</taxon>
        <taxon>Pseudomonadota</taxon>
        <taxon>Betaproteobacteria</taxon>
        <taxon>Neisseriales</taxon>
        <taxon>Chitinibacteraceae</taxon>
        <taxon>Parachitinimonas</taxon>
    </lineage>
</organism>
<evidence type="ECO:0000259" key="8">
    <source>
        <dbReference type="PROSITE" id="PS51471"/>
    </source>
</evidence>
<dbReference type="Pfam" id="PF18331">
    <property type="entry name" value="PKHD_C"/>
    <property type="match status" value="1"/>
</dbReference>
<comment type="cofactor">
    <cofactor evidence="1 7">
        <name>L-ascorbate</name>
        <dbReference type="ChEBI" id="CHEBI:38290"/>
    </cofactor>
</comment>
<evidence type="ECO:0000256" key="2">
    <source>
        <dbReference type="ARBA" id="ARBA00022723"/>
    </source>
</evidence>
<keyword evidence="10" id="KW-1185">Reference proteome</keyword>
<feature type="binding site" evidence="7">
    <location>
        <position position="170"/>
    </location>
    <ligand>
        <name>2-oxoglutarate</name>
        <dbReference type="ChEBI" id="CHEBI:16810"/>
    </ligand>
</feature>
<dbReference type="HAMAP" id="MF_00657">
    <property type="entry name" value="Hydroxyl_YbiX"/>
    <property type="match status" value="1"/>
</dbReference>
<dbReference type="Pfam" id="PF13640">
    <property type="entry name" value="2OG-FeII_Oxy_3"/>
    <property type="match status" value="1"/>
</dbReference>
<dbReference type="SMART" id="SM00702">
    <property type="entry name" value="P4Hc"/>
    <property type="match status" value="1"/>
</dbReference>
<reference evidence="9" key="1">
    <citation type="submission" date="2023-03" db="EMBL/GenBank/DDBJ databases">
        <title>Chitinimonas shenzhenensis gen. nov., sp. nov., a novel member of family Burkholderiaceae isolated from activated sludge collected in Shen Zhen, China.</title>
        <authorList>
            <person name="Wang X."/>
        </authorList>
    </citation>
    <scope>NUCLEOTIDE SEQUENCE</scope>
    <source>
        <strain evidence="9">DQS-5</strain>
    </source>
</reference>
<keyword evidence="6 7" id="KW-0408">Iron</keyword>
<dbReference type="RefSeq" id="WP_284099285.1">
    <property type="nucleotide sequence ID" value="NZ_JARRAF010000002.1"/>
</dbReference>
<dbReference type="PANTHER" id="PTHR41536:SF1">
    <property type="entry name" value="PKHD-TYPE HYDROXYLASE YBIX"/>
    <property type="match status" value="1"/>
</dbReference>
<gene>
    <name evidence="9" type="ORF">PZA18_02910</name>
</gene>
<accession>A0ABT7DSR4</accession>
<dbReference type="PROSITE" id="PS51471">
    <property type="entry name" value="FE2OG_OXY"/>
    <property type="match status" value="1"/>
</dbReference>
<protein>
    <submittedName>
        <fullName evidence="9">Fe2+-dependent dioxygenase</fullName>
    </submittedName>
</protein>
<keyword evidence="2 7" id="KW-0479">Metal-binding</keyword>
<feature type="binding site" evidence="7">
    <location>
        <position position="160"/>
    </location>
    <ligand>
        <name>Fe cation</name>
        <dbReference type="ChEBI" id="CHEBI:24875"/>
    </ligand>
</feature>
<keyword evidence="3 7" id="KW-0847">Vitamin C</keyword>
<dbReference type="Proteomes" id="UP001172778">
    <property type="component" value="Unassembled WGS sequence"/>
</dbReference>
<evidence type="ECO:0000256" key="6">
    <source>
        <dbReference type="ARBA" id="ARBA00023004"/>
    </source>
</evidence>
<evidence type="ECO:0000256" key="7">
    <source>
        <dbReference type="HAMAP-Rule" id="MF_00657"/>
    </source>
</evidence>
<name>A0ABT7DSR4_9NEIS</name>
<keyword evidence="4 7" id="KW-0223">Dioxygenase</keyword>
<feature type="binding site" evidence="7">
    <location>
        <position position="99"/>
    </location>
    <ligand>
        <name>Fe cation</name>
        <dbReference type="ChEBI" id="CHEBI:24875"/>
    </ligand>
</feature>
<dbReference type="InterPro" id="IPR041097">
    <property type="entry name" value="PKHD_C"/>
</dbReference>
<feature type="domain" description="Fe2OG dioxygenase" evidence="8">
    <location>
        <begin position="78"/>
        <end position="179"/>
    </location>
</feature>
<dbReference type="InterPro" id="IPR023550">
    <property type="entry name" value="PKHD_hydroxylase"/>
</dbReference>
<feature type="binding site" evidence="7">
    <location>
        <position position="97"/>
    </location>
    <ligand>
        <name>Fe cation</name>
        <dbReference type="ChEBI" id="CHEBI:24875"/>
    </ligand>
</feature>
<evidence type="ECO:0000313" key="10">
    <source>
        <dbReference type="Proteomes" id="UP001172778"/>
    </source>
</evidence>
<sequence>MMHHLPAVLSASQLAQCRELLGAADWADGKVTAGSQAAQVKNNRQLPEDSPAAQALRGIVLEALSQSALFFTATLPKRIYPPLFNRYGDEANSFGNHVDNAVRTHPATARHVRTDLSFTLFLNEPHEYDGGELVIEDGFGGRAVKLAAGDLILYPSYSVHRVEPVTRGQRLACFSWLESMVREPQQRDLLFELDMSILDLRQQHGDDATAVRLTNCYHNLLRMWAQP</sequence>
<dbReference type="EMBL" id="JARRAF010000002">
    <property type="protein sequence ID" value="MDK2122999.1"/>
    <property type="molecule type" value="Genomic_DNA"/>
</dbReference>
<evidence type="ECO:0000256" key="3">
    <source>
        <dbReference type="ARBA" id="ARBA00022896"/>
    </source>
</evidence>
<dbReference type="PANTHER" id="PTHR41536">
    <property type="entry name" value="PKHD-TYPE HYDROXYLASE YBIX"/>
    <property type="match status" value="1"/>
</dbReference>
<dbReference type="InterPro" id="IPR006620">
    <property type="entry name" value="Pro_4_hyd_alph"/>
</dbReference>
<dbReference type="NCBIfam" id="NF003974">
    <property type="entry name" value="PRK05467.1-3"/>
    <property type="match status" value="1"/>
</dbReference>
<keyword evidence="5 7" id="KW-0560">Oxidoreductase</keyword>
<evidence type="ECO:0000313" key="9">
    <source>
        <dbReference type="EMBL" id="MDK2122999.1"/>
    </source>
</evidence>
<dbReference type="InterPro" id="IPR044862">
    <property type="entry name" value="Pro_4_hyd_alph_FE2OG_OXY"/>
</dbReference>
<comment type="cofactor">
    <cofactor evidence="7">
        <name>Fe(2+)</name>
        <dbReference type="ChEBI" id="CHEBI:29033"/>
    </cofactor>
    <text evidence="7">Binds 1 Fe(2+) ion per subunit.</text>
</comment>
<dbReference type="InterPro" id="IPR005123">
    <property type="entry name" value="Oxoglu/Fe-dep_dioxygenase_dom"/>
</dbReference>
<proteinExistence type="inferred from homology"/>
<dbReference type="Gene3D" id="2.60.120.620">
    <property type="entry name" value="q2cbj1_9rhob like domain"/>
    <property type="match status" value="1"/>
</dbReference>
<evidence type="ECO:0000256" key="5">
    <source>
        <dbReference type="ARBA" id="ARBA00023002"/>
    </source>
</evidence>
<dbReference type="GO" id="GO:0051213">
    <property type="term" value="F:dioxygenase activity"/>
    <property type="evidence" value="ECO:0007669"/>
    <property type="project" value="UniProtKB-KW"/>
</dbReference>
<dbReference type="NCBIfam" id="NF003975">
    <property type="entry name" value="PRK05467.1-4"/>
    <property type="match status" value="1"/>
</dbReference>